<accession>A0A6B0TN09</accession>
<dbReference type="GO" id="GO:0003964">
    <property type="term" value="F:RNA-directed DNA polymerase activity"/>
    <property type="evidence" value="ECO:0007669"/>
    <property type="project" value="UniProtKB-KW"/>
</dbReference>
<dbReference type="Pfam" id="PF00078">
    <property type="entry name" value="RVT_1"/>
    <property type="match status" value="1"/>
</dbReference>
<dbReference type="PRINTS" id="PR00866">
    <property type="entry name" value="RNADNAPOLMS"/>
</dbReference>
<dbReference type="PANTHER" id="PTHR34047">
    <property type="entry name" value="NUCLEAR INTRON MATURASE 1, MITOCHONDRIAL-RELATED"/>
    <property type="match status" value="1"/>
</dbReference>
<dbReference type="InterPro" id="IPR051083">
    <property type="entry name" value="GrpII_Intron_Splice-Mob/Def"/>
</dbReference>
<reference evidence="11 12" key="1">
    <citation type="submission" date="2019-12" db="EMBL/GenBank/DDBJ databases">
        <title>Strain KN286 was isolated from seawater, which was collected from Caroline Seamount in the tropical western Pacific.</title>
        <authorList>
            <person name="Wang Q."/>
        </authorList>
    </citation>
    <scope>NUCLEOTIDE SEQUENCE [LARGE SCALE GENOMIC DNA]</scope>
    <source>
        <strain evidence="11 12">KN286</strain>
    </source>
</reference>
<keyword evidence="12" id="KW-1185">Reference proteome</keyword>
<evidence type="ECO:0000313" key="12">
    <source>
        <dbReference type="Proteomes" id="UP000436016"/>
    </source>
</evidence>
<dbReference type="GO" id="GO:0003723">
    <property type="term" value="F:RNA binding"/>
    <property type="evidence" value="ECO:0007669"/>
    <property type="project" value="InterPro"/>
</dbReference>
<evidence type="ECO:0000256" key="8">
    <source>
        <dbReference type="ARBA" id="ARBA00034120"/>
    </source>
</evidence>
<dbReference type="InterPro" id="IPR000123">
    <property type="entry name" value="Reverse_transcriptase_msDNA"/>
</dbReference>
<dbReference type="InterPro" id="IPR043502">
    <property type="entry name" value="DNA/RNA_pol_sf"/>
</dbReference>
<evidence type="ECO:0000256" key="1">
    <source>
        <dbReference type="ARBA" id="ARBA00012493"/>
    </source>
</evidence>
<dbReference type="CDD" id="cd03487">
    <property type="entry name" value="RT_Bac_retron_II"/>
    <property type="match status" value="1"/>
</dbReference>
<keyword evidence="4" id="KW-0479">Metal-binding</keyword>
<dbReference type="RefSeq" id="WP_160854825.1">
    <property type="nucleotide sequence ID" value="NZ_WUWG01000003.1"/>
</dbReference>
<dbReference type="Proteomes" id="UP000436016">
    <property type="component" value="Unassembled WGS sequence"/>
</dbReference>
<dbReference type="PROSITE" id="PS51257">
    <property type="entry name" value="PROKAR_LIPOPROTEIN"/>
    <property type="match status" value="1"/>
</dbReference>
<comment type="catalytic activity">
    <reaction evidence="9">
        <text>DNA(n) + a 2'-deoxyribonucleoside 5'-triphosphate = DNA(n+1) + diphosphate</text>
        <dbReference type="Rhea" id="RHEA:22508"/>
        <dbReference type="Rhea" id="RHEA-COMP:17339"/>
        <dbReference type="Rhea" id="RHEA-COMP:17340"/>
        <dbReference type="ChEBI" id="CHEBI:33019"/>
        <dbReference type="ChEBI" id="CHEBI:61560"/>
        <dbReference type="ChEBI" id="CHEBI:173112"/>
        <dbReference type="EC" id="2.7.7.49"/>
    </reaction>
</comment>
<comment type="caution">
    <text evidence="11">The sequence shown here is derived from an EMBL/GenBank/DDBJ whole genome shotgun (WGS) entry which is preliminary data.</text>
</comment>
<dbReference type="AlphaFoldDB" id="A0A6B0TN09"/>
<dbReference type="InterPro" id="IPR000477">
    <property type="entry name" value="RT_dom"/>
</dbReference>
<dbReference type="SUPFAM" id="SSF56672">
    <property type="entry name" value="DNA/RNA polymerases"/>
    <property type="match status" value="1"/>
</dbReference>
<dbReference type="EMBL" id="WUWG01000003">
    <property type="protein sequence ID" value="MXU65917.1"/>
    <property type="molecule type" value="Genomic_DNA"/>
</dbReference>
<dbReference type="GO" id="GO:0051607">
    <property type="term" value="P:defense response to virus"/>
    <property type="evidence" value="ECO:0007669"/>
    <property type="project" value="UniProtKB-KW"/>
</dbReference>
<keyword evidence="2" id="KW-0808">Transferase</keyword>
<dbReference type="PANTHER" id="PTHR34047:SF7">
    <property type="entry name" value="RNA-DIRECTED DNA POLYMERASE"/>
    <property type="match status" value="1"/>
</dbReference>
<name>A0A6B0TN09_9RHOB</name>
<evidence type="ECO:0000256" key="6">
    <source>
        <dbReference type="ARBA" id="ARBA00022918"/>
    </source>
</evidence>
<evidence type="ECO:0000256" key="9">
    <source>
        <dbReference type="ARBA" id="ARBA00048173"/>
    </source>
</evidence>
<evidence type="ECO:0000259" key="10">
    <source>
        <dbReference type="PROSITE" id="PS50878"/>
    </source>
</evidence>
<feature type="domain" description="Reverse transcriptase" evidence="10">
    <location>
        <begin position="51"/>
        <end position="297"/>
    </location>
</feature>
<proteinExistence type="inferred from homology"/>
<evidence type="ECO:0000256" key="2">
    <source>
        <dbReference type="ARBA" id="ARBA00022679"/>
    </source>
</evidence>
<keyword evidence="6 11" id="KW-0695">RNA-directed DNA polymerase</keyword>
<sequence>MTGWSRRNPWSPTAFMQACRREGEVETIAEPALGIARRIKAQGPDLPVLFSLEHLAATVDVPIGLLLSYVDREKDPYRVFSISKKRGPKSEASNRRTICVPEPLLSKTQCWIAAQILNNCKPHSSSTAYAPGSSLVNAVKEHCGARWLLKVDVKNFFESINELMVFETFSSLGYPRPLCFQMARICTRVFGTAQFEVSKARLGVLPQGAPSSPMLANLAVNELDEAISEIAIRRGWIYTRYADDLAFSTKRESSRHEAKELIFSIVDEIRSFGLSPNNRKTTISPPGARKVLLGLNVDTSRPRLTRRFKNNLETHVYAITNPSIGIKKHSEARQFRSEQSMIKHIAGLIAYARSIEPEYADKLYRRLTADAIST</sequence>
<protein>
    <recommendedName>
        <fullName evidence="1">RNA-directed DNA polymerase</fullName>
        <ecNumber evidence="1">2.7.7.49</ecNumber>
    </recommendedName>
</protein>
<comment type="similarity">
    <text evidence="8">Belongs to the bacterial reverse transcriptase family.</text>
</comment>
<organism evidence="11 12">
    <name type="scientific">Oceanomicrobium pacificus</name>
    <dbReference type="NCBI Taxonomy" id="2692916"/>
    <lineage>
        <taxon>Bacteria</taxon>
        <taxon>Pseudomonadati</taxon>
        <taxon>Pseudomonadota</taxon>
        <taxon>Alphaproteobacteria</taxon>
        <taxon>Rhodobacterales</taxon>
        <taxon>Paracoccaceae</taxon>
        <taxon>Oceanomicrobium</taxon>
    </lineage>
</organism>
<evidence type="ECO:0000256" key="4">
    <source>
        <dbReference type="ARBA" id="ARBA00022723"/>
    </source>
</evidence>
<keyword evidence="3" id="KW-0548">Nucleotidyltransferase</keyword>
<dbReference type="PROSITE" id="PS50878">
    <property type="entry name" value="RT_POL"/>
    <property type="match status" value="1"/>
</dbReference>
<evidence type="ECO:0000256" key="3">
    <source>
        <dbReference type="ARBA" id="ARBA00022695"/>
    </source>
</evidence>
<dbReference type="GO" id="GO:0046872">
    <property type="term" value="F:metal ion binding"/>
    <property type="evidence" value="ECO:0007669"/>
    <property type="project" value="UniProtKB-KW"/>
</dbReference>
<evidence type="ECO:0000256" key="5">
    <source>
        <dbReference type="ARBA" id="ARBA00022842"/>
    </source>
</evidence>
<evidence type="ECO:0000313" key="11">
    <source>
        <dbReference type="EMBL" id="MXU65917.1"/>
    </source>
</evidence>
<keyword evidence="7" id="KW-0051">Antiviral defense</keyword>
<keyword evidence="5" id="KW-0460">Magnesium</keyword>
<gene>
    <name evidence="11" type="ORF">GSH16_10680</name>
</gene>
<evidence type="ECO:0000256" key="7">
    <source>
        <dbReference type="ARBA" id="ARBA00023118"/>
    </source>
</evidence>
<dbReference type="EC" id="2.7.7.49" evidence="1"/>